<organism evidence="2 3">
    <name type="scientific">Micromonospora craterilacus</name>
    <dbReference type="NCBI Taxonomy" id="1655439"/>
    <lineage>
        <taxon>Bacteria</taxon>
        <taxon>Bacillati</taxon>
        <taxon>Actinomycetota</taxon>
        <taxon>Actinomycetes</taxon>
        <taxon>Micromonosporales</taxon>
        <taxon>Micromonosporaceae</taxon>
        <taxon>Micromonospora</taxon>
    </lineage>
</organism>
<dbReference type="PROSITE" id="PS51819">
    <property type="entry name" value="VOC"/>
    <property type="match status" value="1"/>
</dbReference>
<sequence>MGGINREHVRLHGVPCLLVDQVVEAAEYYRDRLGFTHVELLEDPPVAAVVRRGSAAVLLQAVTQSGDVSLRQFAEQAWDALFEVDDIEALATDLRRRHADVQVGLGITPVSNRTLEVRDKWGNVLAFAERADRRRLNARRIARAAVPAPVRRSWAQARRDREDRPHQRELHRFCRSLRGSDPFYMYFTRGLLHWVYQAQRHVPADVNLVLLGSDLPDAEVDWLRANVDRPLHNIRLGVDDNTTWEFLFSANDRNFGWLDIDCFVLAPQLFTEMATIADDVAVNGIWTYPVADGLPIACTHFAFVNLQAAHALQRGGAAMSPTNYDWNGSNISLMHPRTHCRVPSPRQRRELLKVLPPDAHGRPCPPGGSPFFDTLVAYQVSAYANGYRTHPVRPLAHRTEDSLGETANGKRVWQQDMSPEVVHVGGVSYYQRYFHSPALRAMYLAAEYAMLRGLVDRLPASYGGRLARITTGLAHHRLRPSDAVALVHHHLTEDRGLPGPAADQVLGGKP</sequence>
<dbReference type="EMBL" id="POTY01000003">
    <property type="protein sequence ID" value="PZG24125.1"/>
    <property type="molecule type" value="Genomic_DNA"/>
</dbReference>
<name>A0A2W2F7I1_9ACTN</name>
<dbReference type="RefSeq" id="WP_111211831.1">
    <property type="nucleotide sequence ID" value="NZ_POTY01000003.1"/>
</dbReference>
<proteinExistence type="predicted"/>
<dbReference type="Proteomes" id="UP000248924">
    <property type="component" value="Unassembled WGS sequence"/>
</dbReference>
<feature type="domain" description="VOC" evidence="1">
    <location>
        <begin position="10"/>
        <end position="130"/>
    </location>
</feature>
<dbReference type="OrthoDB" id="6624781at2"/>
<evidence type="ECO:0000259" key="1">
    <source>
        <dbReference type="PROSITE" id="PS51819"/>
    </source>
</evidence>
<dbReference type="Pfam" id="PF00903">
    <property type="entry name" value="Glyoxalase"/>
    <property type="match status" value="1"/>
</dbReference>
<dbReference type="InterPro" id="IPR004360">
    <property type="entry name" value="Glyas_Fos-R_dOase_dom"/>
</dbReference>
<evidence type="ECO:0000313" key="3">
    <source>
        <dbReference type="Proteomes" id="UP000248924"/>
    </source>
</evidence>
<dbReference type="Gene3D" id="3.10.180.10">
    <property type="entry name" value="2,3-Dihydroxybiphenyl 1,2-Dioxygenase, domain 1"/>
    <property type="match status" value="1"/>
</dbReference>
<dbReference type="InterPro" id="IPR029068">
    <property type="entry name" value="Glyas_Bleomycin-R_OHBP_Dase"/>
</dbReference>
<dbReference type="InterPro" id="IPR037523">
    <property type="entry name" value="VOC_core"/>
</dbReference>
<protein>
    <recommendedName>
        <fullName evidence="1">VOC domain-containing protein</fullName>
    </recommendedName>
</protein>
<keyword evidence="3" id="KW-1185">Reference proteome</keyword>
<reference evidence="2 3" key="1">
    <citation type="submission" date="2018-01" db="EMBL/GenBank/DDBJ databases">
        <title>Draft genome sequence of Jishengella sp. NA12.</title>
        <authorList>
            <person name="Sahin N."/>
            <person name="Ay H."/>
            <person name="Saygin H."/>
        </authorList>
    </citation>
    <scope>NUCLEOTIDE SEQUENCE [LARGE SCALE GENOMIC DNA]</scope>
    <source>
        <strain evidence="2 3">NA12</strain>
    </source>
</reference>
<dbReference type="AlphaFoldDB" id="A0A2W2F7I1"/>
<gene>
    <name evidence="2" type="ORF">C1I95_01015</name>
</gene>
<evidence type="ECO:0000313" key="2">
    <source>
        <dbReference type="EMBL" id="PZG24125.1"/>
    </source>
</evidence>
<comment type="caution">
    <text evidence="2">The sequence shown here is derived from an EMBL/GenBank/DDBJ whole genome shotgun (WGS) entry which is preliminary data.</text>
</comment>
<accession>A0A2W2F7I1</accession>
<dbReference type="SUPFAM" id="SSF54593">
    <property type="entry name" value="Glyoxalase/Bleomycin resistance protein/Dihydroxybiphenyl dioxygenase"/>
    <property type="match status" value="1"/>
</dbReference>